<evidence type="ECO:0000256" key="3">
    <source>
        <dbReference type="ARBA" id="ARBA00022502"/>
    </source>
</evidence>
<dbReference type="UniPathway" id="UPA00196"/>
<feature type="transmembrane region" description="Helical" evidence="8">
    <location>
        <begin position="124"/>
        <end position="151"/>
    </location>
</feature>
<dbReference type="CTD" id="40139"/>
<feature type="transmembrane region" description="Helical" evidence="8">
    <location>
        <begin position="205"/>
        <end position="225"/>
    </location>
</feature>
<evidence type="ECO:0000256" key="1">
    <source>
        <dbReference type="ARBA" id="ARBA00004477"/>
    </source>
</evidence>
<comment type="pathway">
    <text evidence="2">Glycolipid biosynthesis; glycosylphosphatidylinositol-anchor biosynthesis.</text>
</comment>
<dbReference type="STRING" id="7217.B3M6Z1"/>
<dbReference type="InterPro" id="IPR009580">
    <property type="entry name" value="GPI_biosynthesis_protein_Pig-F"/>
</dbReference>
<accession>B3M6Z1</accession>
<sequence length="269" mass="29810">MERSTTVISVLVSKEQAEARKSEGENCNSLDLNMVSRFDQQKTKHQLFHVSLSLATILLCMAYMQYRRNWAHLGSFWDSLVVPIVFLGELLKVVLARFYGRVEDGVLSLKQRQKKSSYFTPKEILGGITLQFLCTLLYAFICIILGAPVLGNYEQTFVLALLMTLLTVSPTVFLLGGGGALQVCFCEKPDFVTKCEDTALNLFKYNALGGILGAWAGSVVAPLDWGRDWQAYPIPNVIGALLGSALGNIYACTHVLYATAKVYMTKKRS</sequence>
<evidence type="ECO:0000256" key="2">
    <source>
        <dbReference type="ARBA" id="ARBA00004687"/>
    </source>
</evidence>
<dbReference type="EMBL" id="CH902618">
    <property type="protein sequence ID" value="EDV40856.2"/>
    <property type="molecule type" value="Genomic_DNA"/>
</dbReference>
<dbReference type="Pfam" id="PF06699">
    <property type="entry name" value="PIG-F"/>
    <property type="match status" value="1"/>
</dbReference>
<dbReference type="AlphaFoldDB" id="B3M6Z1"/>
<keyword evidence="7 8" id="KW-0472">Membrane</keyword>
<evidence type="ECO:0008006" key="11">
    <source>
        <dbReference type="Google" id="ProtNLM"/>
    </source>
</evidence>
<dbReference type="Proteomes" id="UP000007801">
    <property type="component" value="Unassembled WGS sequence"/>
</dbReference>
<evidence type="ECO:0000313" key="10">
    <source>
        <dbReference type="Proteomes" id="UP000007801"/>
    </source>
</evidence>
<keyword evidence="10" id="KW-1185">Reference proteome</keyword>
<evidence type="ECO:0000313" key="9">
    <source>
        <dbReference type="EMBL" id="EDV40856.2"/>
    </source>
</evidence>
<keyword evidence="5" id="KW-0256">Endoplasmic reticulum</keyword>
<dbReference type="GeneID" id="6506352"/>
<dbReference type="HOGENOM" id="CLU_102687_0_0_1"/>
<evidence type="ECO:0000256" key="4">
    <source>
        <dbReference type="ARBA" id="ARBA00022692"/>
    </source>
</evidence>
<dbReference type="GO" id="GO:0005789">
    <property type="term" value="C:endoplasmic reticulum membrane"/>
    <property type="evidence" value="ECO:0007669"/>
    <property type="project" value="UniProtKB-SubCell"/>
</dbReference>
<keyword evidence="3" id="KW-0337">GPI-anchor biosynthesis</keyword>
<dbReference type="FunCoup" id="B3M6Z1">
    <property type="interactions" value="24"/>
</dbReference>
<evidence type="ECO:0000256" key="5">
    <source>
        <dbReference type="ARBA" id="ARBA00022824"/>
    </source>
</evidence>
<proteinExistence type="predicted"/>
<dbReference type="KEGG" id="dan:6506352"/>
<keyword evidence="6 8" id="KW-1133">Transmembrane helix</keyword>
<comment type="subcellular location">
    <subcellularLocation>
        <location evidence="1">Endoplasmic reticulum membrane</location>
        <topology evidence="1">Multi-pass membrane protein</topology>
    </subcellularLocation>
</comment>
<name>B3M6Z1_DROAN</name>
<feature type="transmembrane region" description="Helical" evidence="8">
    <location>
        <begin position="237"/>
        <end position="260"/>
    </location>
</feature>
<dbReference type="eggNOG" id="KOG3144">
    <property type="taxonomic scope" value="Eukaryota"/>
</dbReference>
<evidence type="ECO:0000256" key="8">
    <source>
        <dbReference type="SAM" id="Phobius"/>
    </source>
</evidence>
<feature type="transmembrane region" description="Helical" evidence="8">
    <location>
        <begin position="47"/>
        <end position="64"/>
    </location>
</feature>
<evidence type="ECO:0000256" key="7">
    <source>
        <dbReference type="ARBA" id="ARBA00023136"/>
    </source>
</evidence>
<dbReference type="InParanoid" id="B3M6Z1"/>
<dbReference type="OrthoDB" id="17366at2759"/>
<reference evidence="9 10" key="1">
    <citation type="journal article" date="2007" name="Nature">
        <title>Evolution of genes and genomes on the Drosophila phylogeny.</title>
        <authorList>
            <consortium name="Drosophila 12 Genomes Consortium"/>
            <person name="Clark A.G."/>
            <person name="Eisen M.B."/>
            <person name="Smith D.R."/>
            <person name="Bergman C.M."/>
            <person name="Oliver B."/>
            <person name="Markow T.A."/>
            <person name="Kaufman T.C."/>
            <person name="Kellis M."/>
            <person name="Gelbart W."/>
            <person name="Iyer V.N."/>
            <person name="Pollard D.A."/>
            <person name="Sackton T.B."/>
            <person name="Larracuente A.M."/>
            <person name="Singh N.D."/>
            <person name="Abad J.P."/>
            <person name="Abt D.N."/>
            <person name="Adryan B."/>
            <person name="Aguade M."/>
            <person name="Akashi H."/>
            <person name="Anderson W.W."/>
            <person name="Aquadro C.F."/>
            <person name="Ardell D.H."/>
            <person name="Arguello R."/>
            <person name="Artieri C.G."/>
            <person name="Barbash D.A."/>
            <person name="Barker D."/>
            <person name="Barsanti P."/>
            <person name="Batterham P."/>
            <person name="Batzoglou S."/>
            <person name="Begun D."/>
            <person name="Bhutkar A."/>
            <person name="Blanco E."/>
            <person name="Bosak S.A."/>
            <person name="Bradley R.K."/>
            <person name="Brand A.D."/>
            <person name="Brent M.R."/>
            <person name="Brooks A.N."/>
            <person name="Brown R.H."/>
            <person name="Butlin R.K."/>
            <person name="Caggese C."/>
            <person name="Calvi B.R."/>
            <person name="Bernardo de Carvalho A."/>
            <person name="Caspi A."/>
            <person name="Castrezana S."/>
            <person name="Celniker S.E."/>
            <person name="Chang J.L."/>
            <person name="Chapple C."/>
            <person name="Chatterji S."/>
            <person name="Chinwalla A."/>
            <person name="Civetta A."/>
            <person name="Clifton S.W."/>
            <person name="Comeron J.M."/>
            <person name="Costello J.C."/>
            <person name="Coyne J.A."/>
            <person name="Daub J."/>
            <person name="David R.G."/>
            <person name="Delcher A.L."/>
            <person name="Delehaunty K."/>
            <person name="Do C.B."/>
            <person name="Ebling H."/>
            <person name="Edwards K."/>
            <person name="Eickbush T."/>
            <person name="Evans J.D."/>
            <person name="Filipski A."/>
            <person name="Findeiss S."/>
            <person name="Freyhult E."/>
            <person name="Fulton L."/>
            <person name="Fulton R."/>
            <person name="Garcia A.C."/>
            <person name="Gardiner A."/>
            <person name="Garfield D.A."/>
            <person name="Garvin B.E."/>
            <person name="Gibson G."/>
            <person name="Gilbert D."/>
            <person name="Gnerre S."/>
            <person name="Godfrey J."/>
            <person name="Good R."/>
            <person name="Gotea V."/>
            <person name="Gravely B."/>
            <person name="Greenberg A.J."/>
            <person name="Griffiths-Jones S."/>
            <person name="Gross S."/>
            <person name="Guigo R."/>
            <person name="Gustafson E.A."/>
            <person name="Haerty W."/>
            <person name="Hahn M.W."/>
            <person name="Halligan D.L."/>
            <person name="Halpern A.L."/>
            <person name="Halter G.M."/>
            <person name="Han M.V."/>
            <person name="Heger A."/>
            <person name="Hillier L."/>
            <person name="Hinrichs A.S."/>
            <person name="Holmes I."/>
            <person name="Hoskins R.A."/>
            <person name="Hubisz M.J."/>
            <person name="Hultmark D."/>
            <person name="Huntley M.A."/>
            <person name="Jaffe D.B."/>
            <person name="Jagadeeshan S."/>
            <person name="Jeck W.R."/>
            <person name="Johnson J."/>
            <person name="Jones C.D."/>
            <person name="Jordan W.C."/>
            <person name="Karpen G.H."/>
            <person name="Kataoka E."/>
            <person name="Keightley P.D."/>
            <person name="Kheradpour P."/>
            <person name="Kirkness E.F."/>
            <person name="Koerich L.B."/>
            <person name="Kristiansen K."/>
            <person name="Kudrna D."/>
            <person name="Kulathinal R.J."/>
            <person name="Kumar S."/>
            <person name="Kwok R."/>
            <person name="Lander E."/>
            <person name="Langley C.H."/>
            <person name="Lapoint R."/>
            <person name="Lazzaro B.P."/>
            <person name="Lee S.J."/>
            <person name="Levesque L."/>
            <person name="Li R."/>
            <person name="Lin C.F."/>
            <person name="Lin M.F."/>
            <person name="Lindblad-Toh K."/>
            <person name="Llopart A."/>
            <person name="Long M."/>
            <person name="Low L."/>
            <person name="Lozovsky E."/>
            <person name="Lu J."/>
            <person name="Luo M."/>
            <person name="Machado C.A."/>
            <person name="Makalowski W."/>
            <person name="Marzo M."/>
            <person name="Matsuda M."/>
            <person name="Matzkin L."/>
            <person name="McAllister B."/>
            <person name="McBride C.S."/>
            <person name="McKernan B."/>
            <person name="McKernan K."/>
            <person name="Mendez-Lago M."/>
            <person name="Minx P."/>
            <person name="Mollenhauer M.U."/>
            <person name="Montooth K."/>
            <person name="Mount S.M."/>
            <person name="Mu X."/>
            <person name="Myers E."/>
            <person name="Negre B."/>
            <person name="Newfeld S."/>
            <person name="Nielsen R."/>
            <person name="Noor M.A."/>
            <person name="O'Grady P."/>
            <person name="Pachter L."/>
            <person name="Papaceit M."/>
            <person name="Parisi M.J."/>
            <person name="Parisi M."/>
            <person name="Parts L."/>
            <person name="Pedersen J.S."/>
            <person name="Pesole G."/>
            <person name="Phillippy A.M."/>
            <person name="Ponting C.P."/>
            <person name="Pop M."/>
            <person name="Porcelli D."/>
            <person name="Powell J.R."/>
            <person name="Prohaska S."/>
            <person name="Pruitt K."/>
            <person name="Puig M."/>
            <person name="Quesneville H."/>
            <person name="Ram K.R."/>
            <person name="Rand D."/>
            <person name="Rasmussen M.D."/>
            <person name="Reed L.K."/>
            <person name="Reenan R."/>
            <person name="Reily A."/>
            <person name="Remington K.A."/>
            <person name="Rieger T.T."/>
            <person name="Ritchie M.G."/>
            <person name="Robin C."/>
            <person name="Rogers Y.H."/>
            <person name="Rohde C."/>
            <person name="Rozas J."/>
            <person name="Rubenfield M.J."/>
            <person name="Ruiz A."/>
            <person name="Russo S."/>
            <person name="Salzberg S.L."/>
            <person name="Sanchez-Gracia A."/>
            <person name="Saranga D.J."/>
            <person name="Sato H."/>
            <person name="Schaeffer S.W."/>
            <person name="Schatz M.C."/>
            <person name="Schlenke T."/>
            <person name="Schwartz R."/>
            <person name="Segarra C."/>
            <person name="Singh R.S."/>
            <person name="Sirot L."/>
            <person name="Sirota M."/>
            <person name="Sisneros N.B."/>
            <person name="Smith C.D."/>
            <person name="Smith T.F."/>
            <person name="Spieth J."/>
            <person name="Stage D.E."/>
            <person name="Stark A."/>
            <person name="Stephan W."/>
            <person name="Strausberg R.L."/>
            <person name="Strempel S."/>
            <person name="Sturgill D."/>
            <person name="Sutton G."/>
            <person name="Sutton G.G."/>
            <person name="Tao W."/>
            <person name="Teichmann S."/>
            <person name="Tobari Y.N."/>
            <person name="Tomimura Y."/>
            <person name="Tsolas J.M."/>
            <person name="Valente V.L."/>
            <person name="Venter E."/>
            <person name="Venter J.C."/>
            <person name="Vicario S."/>
            <person name="Vieira F.G."/>
            <person name="Vilella A.J."/>
            <person name="Villasante A."/>
            <person name="Walenz B."/>
            <person name="Wang J."/>
            <person name="Wasserman M."/>
            <person name="Watts T."/>
            <person name="Wilson D."/>
            <person name="Wilson R.K."/>
            <person name="Wing R.A."/>
            <person name="Wolfner M.F."/>
            <person name="Wong A."/>
            <person name="Wong G.K."/>
            <person name="Wu C.I."/>
            <person name="Wu G."/>
            <person name="Yamamoto D."/>
            <person name="Yang H.P."/>
            <person name="Yang S.P."/>
            <person name="Yorke J.A."/>
            <person name="Yoshida K."/>
            <person name="Zdobnov E."/>
            <person name="Zhang P."/>
            <person name="Zhang Y."/>
            <person name="Zimin A.V."/>
            <person name="Baldwin J."/>
            <person name="Abdouelleil A."/>
            <person name="Abdulkadir J."/>
            <person name="Abebe A."/>
            <person name="Abera B."/>
            <person name="Abreu J."/>
            <person name="Acer S.C."/>
            <person name="Aftuck L."/>
            <person name="Alexander A."/>
            <person name="An P."/>
            <person name="Anderson E."/>
            <person name="Anderson S."/>
            <person name="Arachi H."/>
            <person name="Azer M."/>
            <person name="Bachantsang P."/>
            <person name="Barry A."/>
            <person name="Bayul T."/>
            <person name="Berlin A."/>
            <person name="Bessette D."/>
            <person name="Bloom T."/>
            <person name="Blye J."/>
            <person name="Boguslavskiy L."/>
            <person name="Bonnet C."/>
            <person name="Boukhgalter B."/>
            <person name="Bourzgui I."/>
            <person name="Brown A."/>
            <person name="Cahill P."/>
            <person name="Channer S."/>
            <person name="Cheshatsang Y."/>
            <person name="Chuda L."/>
            <person name="Citroen M."/>
            <person name="Collymore A."/>
            <person name="Cooke P."/>
            <person name="Costello M."/>
            <person name="D'Aco K."/>
            <person name="Daza R."/>
            <person name="De Haan G."/>
            <person name="DeGray S."/>
            <person name="DeMaso C."/>
            <person name="Dhargay N."/>
            <person name="Dooley K."/>
            <person name="Dooley E."/>
            <person name="Doricent M."/>
            <person name="Dorje P."/>
            <person name="Dorjee K."/>
            <person name="Dupes A."/>
            <person name="Elong R."/>
            <person name="Falk J."/>
            <person name="Farina A."/>
            <person name="Faro S."/>
            <person name="Ferguson D."/>
            <person name="Fisher S."/>
            <person name="Foley C.D."/>
            <person name="Franke A."/>
            <person name="Friedrich D."/>
            <person name="Gadbois L."/>
            <person name="Gearin G."/>
            <person name="Gearin C.R."/>
            <person name="Giannoukos G."/>
            <person name="Goode T."/>
            <person name="Graham J."/>
            <person name="Grandbois E."/>
            <person name="Grewal S."/>
            <person name="Gyaltsen K."/>
            <person name="Hafez N."/>
            <person name="Hagos B."/>
            <person name="Hall J."/>
            <person name="Henson C."/>
            <person name="Hollinger A."/>
            <person name="Honan T."/>
            <person name="Huard M.D."/>
            <person name="Hughes L."/>
            <person name="Hurhula B."/>
            <person name="Husby M.E."/>
            <person name="Kamat A."/>
            <person name="Kanga B."/>
            <person name="Kashin S."/>
            <person name="Khazanovich D."/>
            <person name="Kisner P."/>
            <person name="Lance K."/>
            <person name="Lara M."/>
            <person name="Lee W."/>
            <person name="Lennon N."/>
            <person name="Letendre F."/>
            <person name="LeVine R."/>
            <person name="Lipovsky A."/>
            <person name="Liu X."/>
            <person name="Liu J."/>
            <person name="Liu S."/>
            <person name="Lokyitsang T."/>
            <person name="Lokyitsang Y."/>
            <person name="Lubonja R."/>
            <person name="Lui A."/>
            <person name="MacDonald P."/>
            <person name="Magnisalis V."/>
            <person name="Maru K."/>
            <person name="Matthews C."/>
            <person name="McCusker W."/>
            <person name="McDonough S."/>
            <person name="Mehta T."/>
            <person name="Meldrim J."/>
            <person name="Meneus L."/>
            <person name="Mihai O."/>
            <person name="Mihalev A."/>
            <person name="Mihova T."/>
            <person name="Mittelman R."/>
            <person name="Mlenga V."/>
            <person name="Montmayeur A."/>
            <person name="Mulrain L."/>
            <person name="Navidi A."/>
            <person name="Naylor J."/>
            <person name="Negash T."/>
            <person name="Nguyen T."/>
            <person name="Nguyen N."/>
            <person name="Nicol R."/>
            <person name="Norbu C."/>
            <person name="Norbu N."/>
            <person name="Novod N."/>
            <person name="O'Neill B."/>
            <person name="Osman S."/>
            <person name="Markiewicz E."/>
            <person name="Oyono O.L."/>
            <person name="Patti C."/>
            <person name="Phunkhang P."/>
            <person name="Pierre F."/>
            <person name="Priest M."/>
            <person name="Raghuraman S."/>
            <person name="Rege F."/>
            <person name="Reyes R."/>
            <person name="Rise C."/>
            <person name="Rogov P."/>
            <person name="Ross K."/>
            <person name="Ryan E."/>
            <person name="Settipalli S."/>
            <person name="Shea T."/>
            <person name="Sherpa N."/>
            <person name="Shi L."/>
            <person name="Shih D."/>
            <person name="Sparrow T."/>
            <person name="Spaulding J."/>
            <person name="Stalker J."/>
            <person name="Stange-Thomann N."/>
            <person name="Stavropoulos S."/>
            <person name="Stone C."/>
            <person name="Strader C."/>
            <person name="Tesfaye S."/>
            <person name="Thomson T."/>
            <person name="Thoulutsang Y."/>
            <person name="Thoulutsang D."/>
            <person name="Topham K."/>
            <person name="Topping I."/>
            <person name="Tsamla T."/>
            <person name="Vassiliev H."/>
            <person name="Vo A."/>
            <person name="Wangchuk T."/>
            <person name="Wangdi T."/>
            <person name="Weiand M."/>
            <person name="Wilkinson J."/>
            <person name="Wilson A."/>
            <person name="Yadav S."/>
            <person name="Young G."/>
            <person name="Yu Q."/>
            <person name="Zembek L."/>
            <person name="Zhong D."/>
            <person name="Zimmer A."/>
            <person name="Zwirko Z."/>
            <person name="Jaffe D.B."/>
            <person name="Alvarez P."/>
            <person name="Brockman W."/>
            <person name="Butler J."/>
            <person name="Chin C."/>
            <person name="Gnerre S."/>
            <person name="Grabherr M."/>
            <person name="Kleber M."/>
            <person name="Mauceli E."/>
            <person name="MacCallum I."/>
        </authorList>
    </citation>
    <scope>NUCLEOTIDE SEQUENCE [LARGE SCALE GENOMIC DNA]</scope>
    <source>
        <strain evidence="10">Tucson 14024-0371.13</strain>
    </source>
</reference>
<dbReference type="GO" id="GO:0006506">
    <property type="term" value="P:GPI anchor biosynthetic process"/>
    <property type="evidence" value="ECO:0007669"/>
    <property type="project" value="UniProtKB-UniPathway"/>
</dbReference>
<feature type="transmembrane region" description="Helical" evidence="8">
    <location>
        <begin position="157"/>
        <end position="185"/>
    </location>
</feature>
<protein>
    <recommendedName>
        <fullName evidence="11">Glycosylphosphatidylinositol anchor biosynthesis protein 11</fullName>
    </recommendedName>
</protein>
<keyword evidence="4 8" id="KW-0812">Transmembrane</keyword>
<evidence type="ECO:0000256" key="6">
    <source>
        <dbReference type="ARBA" id="ARBA00022989"/>
    </source>
</evidence>
<organism evidence="9 10">
    <name type="scientific">Drosophila ananassae</name>
    <name type="common">Fruit fly</name>
    <dbReference type="NCBI Taxonomy" id="7217"/>
    <lineage>
        <taxon>Eukaryota</taxon>
        <taxon>Metazoa</taxon>
        <taxon>Ecdysozoa</taxon>
        <taxon>Arthropoda</taxon>
        <taxon>Hexapoda</taxon>
        <taxon>Insecta</taxon>
        <taxon>Pterygota</taxon>
        <taxon>Neoptera</taxon>
        <taxon>Endopterygota</taxon>
        <taxon>Diptera</taxon>
        <taxon>Brachycera</taxon>
        <taxon>Muscomorpha</taxon>
        <taxon>Ephydroidea</taxon>
        <taxon>Drosophilidae</taxon>
        <taxon>Drosophila</taxon>
        <taxon>Sophophora</taxon>
    </lineage>
</organism>
<gene>
    <name evidence="9" type="primary">Dana\GF23712</name>
    <name evidence="9" type="synonym">dana_GLEANR_8491</name>
    <name evidence="9" type="ORF">GF23712</name>
</gene>